<evidence type="ECO:0000313" key="9">
    <source>
        <dbReference type="Proteomes" id="UP001458880"/>
    </source>
</evidence>
<reference evidence="8 9" key="1">
    <citation type="journal article" date="2024" name="BMC Genomics">
        <title>De novo assembly and annotation of Popillia japonica's genome with initial clues to its potential as an invasive pest.</title>
        <authorList>
            <person name="Cucini C."/>
            <person name="Boschi S."/>
            <person name="Funari R."/>
            <person name="Cardaioli E."/>
            <person name="Iannotti N."/>
            <person name="Marturano G."/>
            <person name="Paoli F."/>
            <person name="Bruttini M."/>
            <person name="Carapelli A."/>
            <person name="Frati F."/>
            <person name="Nardi F."/>
        </authorList>
    </citation>
    <scope>NUCLEOTIDE SEQUENCE [LARGE SCALE GENOMIC DNA]</scope>
    <source>
        <strain evidence="8">DMR45628</strain>
    </source>
</reference>
<dbReference type="GO" id="GO:0016020">
    <property type="term" value="C:membrane"/>
    <property type="evidence" value="ECO:0007669"/>
    <property type="project" value="UniProtKB-SubCell"/>
</dbReference>
<evidence type="ECO:0000313" key="8">
    <source>
        <dbReference type="EMBL" id="KAK9694433.1"/>
    </source>
</evidence>
<dbReference type="SUPFAM" id="SSF49562">
    <property type="entry name" value="C2 domain (Calcium/lipid-binding domain, CaLB)"/>
    <property type="match status" value="2"/>
</dbReference>
<comment type="subcellular location">
    <subcellularLocation>
        <location evidence="1">Membrane</location>
        <topology evidence="1">Single-pass membrane protein</topology>
    </subcellularLocation>
</comment>
<keyword evidence="4" id="KW-1133">Transmembrane helix</keyword>
<dbReference type="CDD" id="cd04011">
    <property type="entry name" value="C2B_Ferlin"/>
    <property type="match status" value="1"/>
</dbReference>
<dbReference type="AlphaFoldDB" id="A0AAW1IWW9"/>
<dbReference type="Pfam" id="PF08151">
    <property type="entry name" value="FerI"/>
    <property type="match status" value="2"/>
</dbReference>
<dbReference type="InterPro" id="IPR037722">
    <property type="entry name" value="C2C_Ferlin"/>
</dbReference>
<keyword evidence="2" id="KW-0812">Transmembrane</keyword>
<dbReference type="GO" id="GO:0007009">
    <property type="term" value="P:plasma membrane organization"/>
    <property type="evidence" value="ECO:0007669"/>
    <property type="project" value="TreeGrafter"/>
</dbReference>
<organism evidence="8 9">
    <name type="scientific">Popillia japonica</name>
    <name type="common">Japanese beetle</name>
    <dbReference type="NCBI Taxonomy" id="7064"/>
    <lineage>
        <taxon>Eukaryota</taxon>
        <taxon>Metazoa</taxon>
        <taxon>Ecdysozoa</taxon>
        <taxon>Arthropoda</taxon>
        <taxon>Hexapoda</taxon>
        <taxon>Insecta</taxon>
        <taxon>Pterygota</taxon>
        <taxon>Neoptera</taxon>
        <taxon>Endopterygota</taxon>
        <taxon>Coleoptera</taxon>
        <taxon>Polyphaga</taxon>
        <taxon>Scarabaeiformia</taxon>
        <taxon>Scarabaeidae</taxon>
        <taxon>Rutelinae</taxon>
        <taxon>Popillia</taxon>
    </lineage>
</organism>
<keyword evidence="3" id="KW-0677">Repeat</keyword>
<evidence type="ECO:0000256" key="2">
    <source>
        <dbReference type="ARBA" id="ARBA00022692"/>
    </source>
</evidence>
<dbReference type="PROSITE" id="PS50004">
    <property type="entry name" value="C2"/>
    <property type="match status" value="2"/>
</dbReference>
<feature type="domain" description="C2" evidence="7">
    <location>
        <begin position="251"/>
        <end position="386"/>
    </location>
</feature>
<name>A0AAW1IWW9_POPJA</name>
<dbReference type="FunFam" id="2.60.40.150:FF:000034">
    <property type="entry name" value="otoferlin isoform X2"/>
    <property type="match status" value="1"/>
</dbReference>
<protein>
    <submittedName>
        <fullName evidence="8">FerI (NUC094) domain</fullName>
    </submittedName>
</protein>
<dbReference type="PANTHER" id="PTHR12546">
    <property type="entry name" value="FER-1-LIKE"/>
    <property type="match status" value="1"/>
</dbReference>
<dbReference type="SMART" id="SM01202">
    <property type="entry name" value="FerI"/>
    <property type="match status" value="2"/>
</dbReference>
<dbReference type="InterPro" id="IPR035892">
    <property type="entry name" value="C2_domain_sf"/>
</dbReference>
<dbReference type="PANTHER" id="PTHR12546:SF60">
    <property type="entry name" value="MISFIRE, ISOFORM F"/>
    <property type="match status" value="1"/>
</dbReference>
<feature type="region of interest" description="Disordered" evidence="6">
    <location>
        <begin position="498"/>
        <end position="520"/>
    </location>
</feature>
<dbReference type="FunFam" id="2.60.40.150:FF:000138">
    <property type="entry name" value="Fer-1-like family member 6"/>
    <property type="match status" value="1"/>
</dbReference>
<dbReference type="Pfam" id="PF00168">
    <property type="entry name" value="C2"/>
    <property type="match status" value="2"/>
</dbReference>
<dbReference type="Proteomes" id="UP001458880">
    <property type="component" value="Unassembled WGS sequence"/>
</dbReference>
<dbReference type="Gene3D" id="2.60.40.150">
    <property type="entry name" value="C2 domain"/>
    <property type="match status" value="2"/>
</dbReference>
<feature type="domain" description="C2" evidence="7">
    <location>
        <begin position="30"/>
        <end position="150"/>
    </location>
</feature>
<accession>A0AAW1IWW9</accession>
<dbReference type="InterPro" id="IPR037721">
    <property type="entry name" value="Ferlin"/>
</dbReference>
<dbReference type="InterPro" id="IPR037720">
    <property type="entry name" value="C2B_Ferlin"/>
</dbReference>
<dbReference type="InterPro" id="IPR000008">
    <property type="entry name" value="C2_dom"/>
</dbReference>
<dbReference type="SMART" id="SM00239">
    <property type="entry name" value="C2"/>
    <property type="match status" value="2"/>
</dbReference>
<sequence>MCGPNLLNKRVGEYSLITVHSLARLVTCVIKADLKSRVQSALKAQDFQVCITIIEARQLAGLNMDPVVCIQIGDQKKYTSVKESTNCPYYNEYFVFDFHMPPIMLFDKIITLSVLQSRNFLRGNKLLGSFKLDVATVWSQPDHQFYHKWALLTDPDDIAGGPKGYLKCDISVIGKGDSIKVPPKSEKDEDDIEALSNTYLLLPTDHQFYHKWALLTDPDDIAGGPKGYLKCDISVIGKGDSIKVPPKSEKDEDDIEANLLLPDGVPIDRQRARFIVKIYRADGLPKMNSSIMANVKKAFTGETSDLVDPFVQVSFAGLTGKTSVKKHSYAPVWNEQLVFTEMFPPLCQRIKIQLRDDDPVKPTVIGTHFLDLKTISNDGEKGFLPTFGPSFIHLYGSTRDYSLIDEHSSLNTGLGEGVSYRARLLIAIRTEITDSIDIGPSEVELEPTVPVNESAYGKSEEYFLFATIMDASMIDKKLADKPVYFELSIGNAGNAIDGNNESKKDGYNDSDSDELGKLFI</sequence>
<keyword evidence="5" id="KW-0472">Membrane</keyword>
<proteinExistence type="predicted"/>
<dbReference type="EMBL" id="JASPKY010000513">
    <property type="protein sequence ID" value="KAK9694433.1"/>
    <property type="molecule type" value="Genomic_DNA"/>
</dbReference>
<evidence type="ECO:0000256" key="4">
    <source>
        <dbReference type="ARBA" id="ARBA00022989"/>
    </source>
</evidence>
<comment type="caution">
    <text evidence="8">The sequence shown here is derived from an EMBL/GenBank/DDBJ whole genome shotgun (WGS) entry which is preliminary data.</text>
</comment>
<evidence type="ECO:0000256" key="1">
    <source>
        <dbReference type="ARBA" id="ARBA00004167"/>
    </source>
</evidence>
<evidence type="ECO:0000259" key="7">
    <source>
        <dbReference type="PROSITE" id="PS50004"/>
    </source>
</evidence>
<dbReference type="CDD" id="cd04018">
    <property type="entry name" value="C2C_Ferlin"/>
    <property type="match status" value="1"/>
</dbReference>
<evidence type="ECO:0000256" key="5">
    <source>
        <dbReference type="ARBA" id="ARBA00023136"/>
    </source>
</evidence>
<dbReference type="InterPro" id="IPR012968">
    <property type="entry name" value="FerIin_dom"/>
</dbReference>
<evidence type="ECO:0000256" key="3">
    <source>
        <dbReference type="ARBA" id="ARBA00022737"/>
    </source>
</evidence>
<evidence type="ECO:0000256" key="6">
    <source>
        <dbReference type="SAM" id="MobiDB-lite"/>
    </source>
</evidence>
<keyword evidence="9" id="KW-1185">Reference proteome</keyword>
<gene>
    <name evidence="8" type="ORF">QE152_g33547</name>
</gene>